<evidence type="ECO:0000313" key="2">
    <source>
        <dbReference type="EMBL" id="SDM88453.1"/>
    </source>
</evidence>
<dbReference type="STRING" id="237069.SAMN05216498_0906"/>
<reference evidence="2 3" key="1">
    <citation type="submission" date="2016-10" db="EMBL/GenBank/DDBJ databases">
        <authorList>
            <person name="de Groot N.N."/>
        </authorList>
    </citation>
    <scope>NUCLEOTIDE SEQUENCE [LARGE SCALE GENOMIC DNA]</scope>
    <source>
        <strain evidence="2 3">CGMCC 1.3442</strain>
    </source>
</reference>
<dbReference type="AlphaFoldDB" id="A0A1G9WWH0"/>
<proteinExistence type="predicted"/>
<dbReference type="InterPro" id="IPR023833">
    <property type="entry name" value="Signal_pept_SipW-depend-type"/>
</dbReference>
<keyword evidence="3" id="KW-1185">Reference proteome</keyword>
<keyword evidence="1" id="KW-0732">Signal</keyword>
<feature type="chain" id="PRO_5011535380" evidence="1">
    <location>
        <begin position="28"/>
        <end position="295"/>
    </location>
</feature>
<dbReference type="RefSeq" id="WP_093855404.1">
    <property type="nucleotide sequence ID" value="NZ_BJVZ01000025.1"/>
</dbReference>
<evidence type="ECO:0000313" key="3">
    <source>
        <dbReference type="Proteomes" id="UP000199334"/>
    </source>
</evidence>
<protein>
    <submittedName>
        <fullName evidence="2">Spore coat-associated protein N</fullName>
    </submittedName>
</protein>
<gene>
    <name evidence="2" type="ORF">SAMN05216498_0906</name>
</gene>
<feature type="signal peptide" evidence="1">
    <location>
        <begin position="1"/>
        <end position="27"/>
    </location>
</feature>
<sequence>MKLKKNLIMASMSAALGLALVAGGTFAAFNDVEDTNASFATGTLKMDLSEYDGPYTFDVSNLKPGDHITRDIEFVNNGSLAIKEVLMAIESVDFQTPEEYFAVNEMEAPDDAWVDQANEDVLEYLNQFKVSIITLGAESGGNYEKDLIDEEDNVTLKDFYLASDSIYGDGSKDSNSTEIAEARNAVYSAINDSRYMKGHRLNVTTETNDSWEGLPLNPYDEDVLRLKVEFIDNTDEMLVVDGEETNEYYQNIFQANSATLTFSFEATQWDGQEITEEDLGENGYIETNEEANNGE</sequence>
<dbReference type="InterPro" id="IPR022121">
    <property type="entry name" value="Peptidase_M73_camelysin"/>
</dbReference>
<dbReference type="Pfam" id="PF12389">
    <property type="entry name" value="Peptidase_M73"/>
    <property type="match status" value="1"/>
</dbReference>
<dbReference type="Proteomes" id="UP000199334">
    <property type="component" value="Unassembled WGS sequence"/>
</dbReference>
<dbReference type="NCBIfam" id="TIGR04088">
    <property type="entry name" value="cognate_SipW"/>
    <property type="match status" value="1"/>
</dbReference>
<dbReference type="OrthoDB" id="2660939at2"/>
<evidence type="ECO:0000256" key="1">
    <source>
        <dbReference type="SAM" id="SignalP"/>
    </source>
</evidence>
<accession>A0A1G9WWH0</accession>
<dbReference type="EMBL" id="FNIG01000001">
    <property type="protein sequence ID" value="SDM88453.1"/>
    <property type="molecule type" value="Genomic_DNA"/>
</dbReference>
<name>A0A1G9WWH0_9BACI</name>
<organism evidence="2 3">
    <name type="scientific">Tenuibacillus multivorans</name>
    <dbReference type="NCBI Taxonomy" id="237069"/>
    <lineage>
        <taxon>Bacteria</taxon>
        <taxon>Bacillati</taxon>
        <taxon>Bacillota</taxon>
        <taxon>Bacilli</taxon>
        <taxon>Bacillales</taxon>
        <taxon>Bacillaceae</taxon>
        <taxon>Tenuibacillus</taxon>
    </lineage>
</organism>